<evidence type="ECO:0000256" key="1">
    <source>
        <dbReference type="ARBA" id="ARBA00010641"/>
    </source>
</evidence>
<evidence type="ECO:0000256" key="3">
    <source>
        <dbReference type="ARBA" id="ARBA00023082"/>
    </source>
</evidence>
<dbReference type="InterPro" id="IPR013325">
    <property type="entry name" value="RNA_pol_sigma_r2"/>
</dbReference>
<organism evidence="6 7">
    <name type="scientific">Herbiconiux gentiana</name>
    <dbReference type="NCBI Taxonomy" id="2970912"/>
    <lineage>
        <taxon>Bacteria</taxon>
        <taxon>Bacillati</taxon>
        <taxon>Actinomycetota</taxon>
        <taxon>Actinomycetes</taxon>
        <taxon>Micrococcales</taxon>
        <taxon>Microbacteriaceae</taxon>
        <taxon>Herbiconiux</taxon>
    </lineage>
</organism>
<dbReference type="InterPro" id="IPR014284">
    <property type="entry name" value="RNA_pol_sigma-70_dom"/>
</dbReference>
<evidence type="ECO:0000313" key="6">
    <source>
        <dbReference type="EMBL" id="MCS5716150.1"/>
    </source>
</evidence>
<dbReference type="PANTHER" id="PTHR43133">
    <property type="entry name" value="RNA POLYMERASE ECF-TYPE SIGMA FACTO"/>
    <property type="match status" value="1"/>
</dbReference>
<keyword evidence="4" id="KW-0804">Transcription</keyword>
<reference evidence="6" key="1">
    <citation type="submission" date="2022-08" db="EMBL/GenBank/DDBJ databases">
        <authorList>
            <person name="Deng Y."/>
            <person name="Han X.-F."/>
            <person name="Zhang Y.-Q."/>
        </authorList>
    </citation>
    <scope>NUCLEOTIDE SEQUENCE</scope>
    <source>
        <strain evidence="6">CPCC 205716</strain>
    </source>
</reference>
<dbReference type="Proteomes" id="UP001165580">
    <property type="component" value="Unassembled WGS sequence"/>
</dbReference>
<protein>
    <submittedName>
        <fullName evidence="6">RNA polymerase sigma factor</fullName>
    </submittedName>
</protein>
<dbReference type="Gene3D" id="1.10.10.10">
    <property type="entry name" value="Winged helix-like DNA-binding domain superfamily/Winged helix DNA-binding domain"/>
    <property type="match status" value="1"/>
</dbReference>
<dbReference type="Gene3D" id="1.10.1740.10">
    <property type="match status" value="1"/>
</dbReference>
<feature type="domain" description="RNA polymerase sigma factor 70 region 4 type 2" evidence="5">
    <location>
        <begin position="92"/>
        <end position="143"/>
    </location>
</feature>
<dbReference type="InterPro" id="IPR013324">
    <property type="entry name" value="RNA_pol_sigma_r3/r4-like"/>
</dbReference>
<dbReference type="InterPro" id="IPR036388">
    <property type="entry name" value="WH-like_DNA-bd_sf"/>
</dbReference>
<comment type="caution">
    <text evidence="6">The sequence shown here is derived from an EMBL/GenBank/DDBJ whole genome shotgun (WGS) entry which is preliminary data.</text>
</comment>
<dbReference type="PANTHER" id="PTHR43133:SF25">
    <property type="entry name" value="RNA POLYMERASE SIGMA FACTOR RFAY-RELATED"/>
    <property type="match status" value="1"/>
</dbReference>
<dbReference type="CDD" id="cd06171">
    <property type="entry name" value="Sigma70_r4"/>
    <property type="match status" value="1"/>
</dbReference>
<dbReference type="NCBIfam" id="TIGR02937">
    <property type="entry name" value="sigma70-ECF"/>
    <property type="match status" value="1"/>
</dbReference>
<evidence type="ECO:0000256" key="4">
    <source>
        <dbReference type="ARBA" id="ARBA00023163"/>
    </source>
</evidence>
<evidence type="ECO:0000313" key="7">
    <source>
        <dbReference type="Proteomes" id="UP001165580"/>
    </source>
</evidence>
<dbReference type="SUPFAM" id="SSF88946">
    <property type="entry name" value="Sigma2 domain of RNA polymerase sigma factors"/>
    <property type="match status" value="1"/>
</dbReference>
<evidence type="ECO:0000259" key="5">
    <source>
        <dbReference type="Pfam" id="PF08281"/>
    </source>
</evidence>
<dbReference type="EMBL" id="JANTEZ010000008">
    <property type="protein sequence ID" value="MCS5716150.1"/>
    <property type="molecule type" value="Genomic_DNA"/>
</dbReference>
<dbReference type="InterPro" id="IPR013249">
    <property type="entry name" value="RNA_pol_sigma70_r4_t2"/>
</dbReference>
<sequence length="162" mass="18182">MKHSGCPPRCTTRRDVTAATFLEAWRRRESVRVVDGSVIGWLLVTANYLARNVDRSRRRYRTLLEQMREPEHLRDPADDVADRIDAQSMTGRVRDALARLPKRDQDIITLCLIEQLSTADAAAVLSIPVGTVKSRLSRARQRLAADVSATLNRTTITTGGTR</sequence>
<evidence type="ECO:0000256" key="2">
    <source>
        <dbReference type="ARBA" id="ARBA00023015"/>
    </source>
</evidence>
<name>A0ABT2GIU3_9MICO</name>
<comment type="similarity">
    <text evidence="1">Belongs to the sigma-70 factor family. ECF subfamily.</text>
</comment>
<dbReference type="SUPFAM" id="SSF88659">
    <property type="entry name" value="Sigma3 and sigma4 domains of RNA polymerase sigma factors"/>
    <property type="match status" value="1"/>
</dbReference>
<dbReference type="InterPro" id="IPR039425">
    <property type="entry name" value="RNA_pol_sigma-70-like"/>
</dbReference>
<proteinExistence type="inferred from homology"/>
<keyword evidence="3" id="KW-0731">Sigma factor</keyword>
<dbReference type="Pfam" id="PF08281">
    <property type="entry name" value="Sigma70_r4_2"/>
    <property type="match status" value="1"/>
</dbReference>
<accession>A0ABT2GIU3</accession>
<gene>
    <name evidence="6" type="ORF">NVV95_16510</name>
</gene>
<keyword evidence="2" id="KW-0805">Transcription regulation</keyword>
<keyword evidence="7" id="KW-1185">Reference proteome</keyword>